<evidence type="ECO:0000313" key="4">
    <source>
        <dbReference type="Proteomes" id="UP001057702"/>
    </source>
</evidence>
<keyword evidence="2" id="KW-0732">Signal</keyword>
<accession>A0ABT1PRS0</accession>
<feature type="region of interest" description="Disordered" evidence="1">
    <location>
        <begin position="29"/>
        <end position="61"/>
    </location>
</feature>
<evidence type="ECO:0000256" key="2">
    <source>
        <dbReference type="SAM" id="SignalP"/>
    </source>
</evidence>
<evidence type="ECO:0000256" key="1">
    <source>
        <dbReference type="SAM" id="MobiDB-lite"/>
    </source>
</evidence>
<dbReference type="Proteomes" id="UP001057702">
    <property type="component" value="Unassembled WGS sequence"/>
</dbReference>
<protein>
    <submittedName>
        <fullName evidence="3">Uncharacterized protein</fullName>
    </submittedName>
</protein>
<dbReference type="EMBL" id="JANFNG010000003">
    <property type="protein sequence ID" value="MCQ4080373.1"/>
    <property type="molecule type" value="Genomic_DNA"/>
</dbReference>
<sequence length="163" mass="18500">MRKFIAHGAVGTVLSVAALVPLAGVSQANTPLQQGPRAVTSHSQRAGGDTDGADGDGAGYGNYRGDRSRAGYWEGFRDGFALGARRDLDDDGGKHRRSESYWIGFRDGYRLGERHRRRHEEKGRECRRSRFHDGYYDAGYCHHRHHHRRHHHKKKCPWELLGL</sequence>
<name>A0ABT1PRS0_9ACTN</name>
<dbReference type="RefSeq" id="WP_255919271.1">
    <property type="nucleotide sequence ID" value="NZ_JANFNG010000003.1"/>
</dbReference>
<feature type="chain" id="PRO_5047332636" evidence="2">
    <location>
        <begin position="29"/>
        <end position="163"/>
    </location>
</feature>
<keyword evidence="4" id="KW-1185">Reference proteome</keyword>
<evidence type="ECO:0000313" key="3">
    <source>
        <dbReference type="EMBL" id="MCQ4080373.1"/>
    </source>
</evidence>
<feature type="signal peptide" evidence="2">
    <location>
        <begin position="1"/>
        <end position="28"/>
    </location>
</feature>
<proteinExistence type="predicted"/>
<organism evidence="3 4">
    <name type="scientific">Streptomyces humicola</name>
    <dbReference type="NCBI Taxonomy" id="2953240"/>
    <lineage>
        <taxon>Bacteria</taxon>
        <taxon>Bacillati</taxon>
        <taxon>Actinomycetota</taxon>
        <taxon>Actinomycetes</taxon>
        <taxon>Kitasatosporales</taxon>
        <taxon>Streptomycetaceae</taxon>
        <taxon>Streptomyces</taxon>
    </lineage>
</organism>
<reference evidence="3" key="1">
    <citation type="submission" date="2022-06" db="EMBL/GenBank/DDBJ databases">
        <title>Draft genome sequence of Streptomyces sp. RB6PN25 isolated from peat swamp forest in Thailand.</title>
        <authorList>
            <person name="Duangmal K."/>
            <person name="Klaysubun C."/>
        </authorList>
    </citation>
    <scope>NUCLEOTIDE SEQUENCE</scope>
    <source>
        <strain evidence="3">RB6PN25</strain>
    </source>
</reference>
<comment type="caution">
    <text evidence="3">The sequence shown here is derived from an EMBL/GenBank/DDBJ whole genome shotgun (WGS) entry which is preliminary data.</text>
</comment>
<gene>
    <name evidence="3" type="ORF">NGB36_07120</name>
</gene>